<keyword evidence="6" id="KW-1185">Reference proteome</keyword>
<feature type="domain" description="MurNAc-LAA" evidence="4">
    <location>
        <begin position="95"/>
        <end position="252"/>
    </location>
</feature>
<dbReference type="PANTHER" id="PTHR30404">
    <property type="entry name" value="N-ACETYLMURAMOYL-L-ALANINE AMIDASE"/>
    <property type="match status" value="1"/>
</dbReference>
<evidence type="ECO:0000313" key="6">
    <source>
        <dbReference type="Proteomes" id="UP000317332"/>
    </source>
</evidence>
<dbReference type="Gene3D" id="3.40.630.40">
    <property type="entry name" value="Zn-dependent exopeptidases"/>
    <property type="match status" value="1"/>
</dbReference>
<dbReference type="CDD" id="cd02696">
    <property type="entry name" value="MurNAc-LAA"/>
    <property type="match status" value="1"/>
</dbReference>
<dbReference type="InterPro" id="IPR050695">
    <property type="entry name" value="N-acetylmuramoyl_amidase_3"/>
</dbReference>
<dbReference type="GO" id="GO:0008745">
    <property type="term" value="F:N-acetylmuramoyl-L-alanine amidase activity"/>
    <property type="evidence" value="ECO:0007669"/>
    <property type="project" value="UniProtKB-EC"/>
</dbReference>
<dbReference type="SUPFAM" id="SSF53187">
    <property type="entry name" value="Zn-dependent exopeptidases"/>
    <property type="match status" value="1"/>
</dbReference>
<dbReference type="PANTHER" id="PTHR30404:SF0">
    <property type="entry name" value="N-ACETYLMURAMOYL-L-ALANINE AMIDASE AMIC"/>
    <property type="match status" value="1"/>
</dbReference>
<gene>
    <name evidence="5" type="ORF">FJ651_10330</name>
</gene>
<accession>A0A506PK53</accession>
<dbReference type="GO" id="GO:0009253">
    <property type="term" value="P:peptidoglycan catabolic process"/>
    <property type="evidence" value="ECO:0007669"/>
    <property type="project" value="InterPro"/>
</dbReference>
<keyword evidence="3" id="KW-0378">Hydrolase</keyword>
<reference evidence="5 6" key="1">
    <citation type="submission" date="2019-06" db="EMBL/GenBank/DDBJ databases">
        <title>Flavobacteriaceae Paucihalobacterium erythroidium CWB-1, complete genome.</title>
        <authorList>
            <person name="Wu S."/>
        </authorList>
    </citation>
    <scope>NUCLEOTIDE SEQUENCE [LARGE SCALE GENOMIC DNA]</scope>
    <source>
        <strain evidence="5 6">CWB-1</strain>
    </source>
</reference>
<dbReference type="RefSeq" id="WP_140990434.1">
    <property type="nucleotide sequence ID" value="NZ_VHIQ01000004.1"/>
</dbReference>
<evidence type="ECO:0000256" key="3">
    <source>
        <dbReference type="ARBA" id="ARBA00022801"/>
    </source>
</evidence>
<dbReference type="EMBL" id="VHIQ01000004">
    <property type="protein sequence ID" value="TPV33472.1"/>
    <property type="molecule type" value="Genomic_DNA"/>
</dbReference>
<comment type="catalytic activity">
    <reaction evidence="1">
        <text>Hydrolyzes the link between N-acetylmuramoyl residues and L-amino acid residues in certain cell-wall glycopeptides.</text>
        <dbReference type="EC" id="3.5.1.28"/>
    </reaction>
</comment>
<protein>
    <recommendedName>
        <fullName evidence="2">N-acetylmuramoyl-L-alanine amidase</fullName>
        <ecNumber evidence="2">3.5.1.28</ecNumber>
    </recommendedName>
</protein>
<organism evidence="5 6">
    <name type="scientific">Paucihalobacter ruber</name>
    <dbReference type="NCBI Taxonomy" id="2567861"/>
    <lineage>
        <taxon>Bacteria</taxon>
        <taxon>Pseudomonadati</taxon>
        <taxon>Bacteroidota</taxon>
        <taxon>Flavobacteriia</taxon>
        <taxon>Flavobacteriales</taxon>
        <taxon>Flavobacteriaceae</taxon>
        <taxon>Paucihalobacter</taxon>
    </lineage>
</organism>
<sequence>MKTLTRYLLLPLLLLFTYILTDFNLYSQNNNASFVVVLDAGHGGHDPGNLGNGYREKDIALNVTLMVGKALEKNKNIKVIYTRKTDVFVELRERANIANKAKADLFVSIHCNAHNSGAHGTETFVLGVANNDRNFEVAKKENQVIFLEDDYESHYDGFNPNNPESTIGLAIIQEEYVDQSILLARLVEDNFSKKLKRNSRGIKQASLWVMHNTYMPSVLIELGFLTAKSEGAYLNSSNGQTEMSKAIENAILDYKAALEQNVGVAISKPVTTTDNIAETKTLIDKNIIFKVQIAASSKSLDTKPYNFKGLQNISKEKSGSLYKYYYSESSDYNQILKDKEMAHSKGYRSAFIVAFKDNVQITVEDALKSSAN</sequence>
<dbReference type="GO" id="GO:0030288">
    <property type="term" value="C:outer membrane-bounded periplasmic space"/>
    <property type="evidence" value="ECO:0007669"/>
    <property type="project" value="TreeGrafter"/>
</dbReference>
<evidence type="ECO:0000256" key="2">
    <source>
        <dbReference type="ARBA" id="ARBA00011901"/>
    </source>
</evidence>
<evidence type="ECO:0000259" key="4">
    <source>
        <dbReference type="SMART" id="SM00646"/>
    </source>
</evidence>
<dbReference type="FunFam" id="3.40.630.40:FF:000005">
    <property type="entry name" value="N-acetylmuramoyl-L-alanine amidase (AmiA)"/>
    <property type="match status" value="1"/>
</dbReference>
<dbReference type="Proteomes" id="UP000317332">
    <property type="component" value="Unassembled WGS sequence"/>
</dbReference>
<evidence type="ECO:0000313" key="5">
    <source>
        <dbReference type="EMBL" id="TPV33472.1"/>
    </source>
</evidence>
<dbReference type="InterPro" id="IPR002508">
    <property type="entry name" value="MurNAc-LAA_cat"/>
</dbReference>
<dbReference type="EC" id="3.5.1.28" evidence="2"/>
<evidence type="ECO:0000256" key="1">
    <source>
        <dbReference type="ARBA" id="ARBA00001561"/>
    </source>
</evidence>
<dbReference type="AlphaFoldDB" id="A0A506PK53"/>
<dbReference type="Pfam" id="PF01520">
    <property type="entry name" value="Amidase_3"/>
    <property type="match status" value="1"/>
</dbReference>
<dbReference type="SMART" id="SM00646">
    <property type="entry name" value="Ami_3"/>
    <property type="match status" value="1"/>
</dbReference>
<proteinExistence type="predicted"/>
<name>A0A506PK53_9FLAO</name>
<dbReference type="OrthoDB" id="9806267at2"/>
<comment type="caution">
    <text evidence="5">The sequence shown here is derived from an EMBL/GenBank/DDBJ whole genome shotgun (WGS) entry which is preliminary data.</text>
</comment>